<dbReference type="PANTHER" id="PTHR24006">
    <property type="entry name" value="UBIQUITIN CARBOXYL-TERMINAL HYDROLASE"/>
    <property type="match status" value="1"/>
</dbReference>
<dbReference type="PROSITE" id="PS50235">
    <property type="entry name" value="USP_3"/>
    <property type="match status" value="1"/>
</dbReference>
<dbReference type="InterPro" id="IPR050164">
    <property type="entry name" value="Peptidase_C19"/>
</dbReference>
<dbReference type="SUPFAM" id="SSF54001">
    <property type="entry name" value="Cysteine proteinases"/>
    <property type="match status" value="1"/>
</dbReference>
<evidence type="ECO:0000256" key="1">
    <source>
        <dbReference type="RuleBase" id="RU366025"/>
    </source>
</evidence>
<gene>
    <name evidence="4" type="ORF">ACHAXA_009508</name>
</gene>
<feature type="compositionally biased region" description="Low complexity" evidence="2">
    <location>
        <begin position="9"/>
        <end position="20"/>
    </location>
</feature>
<dbReference type="EC" id="3.4.19.12" evidence="1"/>
<keyword evidence="1" id="KW-0645">Protease</keyword>
<keyword evidence="1" id="KW-0378">Hydrolase</keyword>
<dbReference type="InterPro" id="IPR001394">
    <property type="entry name" value="Peptidase_C19_UCH"/>
</dbReference>
<reference evidence="4 5" key="1">
    <citation type="submission" date="2024-10" db="EMBL/GenBank/DDBJ databases">
        <title>Updated reference genomes for cyclostephanoid diatoms.</title>
        <authorList>
            <person name="Roberts W.R."/>
            <person name="Alverson A.J."/>
        </authorList>
    </citation>
    <scope>NUCLEOTIDE SEQUENCE [LARGE SCALE GENOMIC DNA]</scope>
    <source>
        <strain evidence="4 5">AJA228-03</strain>
    </source>
</reference>
<keyword evidence="1" id="KW-0833">Ubl conjugation pathway</keyword>
<dbReference type="Proteomes" id="UP001530377">
    <property type="component" value="Unassembled WGS sequence"/>
</dbReference>
<evidence type="ECO:0000256" key="2">
    <source>
        <dbReference type="SAM" id="MobiDB-lite"/>
    </source>
</evidence>
<sequence>MVRRKANRSRQNARGAASAASKKRGDYGPSPKPSPPTIIGLSPRQPRRDNVVDTSLVPHQEKRASAHDDANSGENAVVFDGTAIPRSRKKIRQRPADRTRDRCPTLLLMTPSSAPCPGGVPTGFPSPCSSSRAYFPGIPLVALVGTERRGVGVMGAHAGVVVGGGRLGGIASSDLREAILEKNGRGMLSSPWSRSALDRGGRPGEGTTEGKWGWAEDDVESWRNGNAPQLAFLLSDIAAVLEEAAIANENKDHSDYLVGVDDKSWDWSIVDSILGRIPRGGGGDRGGDNERKYPGLVNMGNTCYLNAQLQCAYHIPYLRRLVLDAKDEIVEVEVDVEIEIETDDDDDDEAVTIRENNPTSDCAVAKLDDEIKTKSAGVSTHYQRETIRVINQSKPKRVIVKKVTKKEILPISQALRALQVTFNSLDSSPSSSGTTSVLCRTLGINPYVQQDGQEFWKLFIPEIRYDQLERLWRFDEELAMAVEDYGEEKKDEDDLKISSTEDVKNNNARERIRKELFLDLSIPVSEGIGPPSEECSPNQKFYVYQRVTGGVLRRGPKKWMLIWRFLKRDGLPPLLQLHLKRFKYDYETGETSKINDCCTFPLELDLSEISEKDYDRDDDVEDNAIYDLQSVVIHKGEYGSGHYYSYVRPDIQTNDWYRFDDEFVTRVDYSDVIVDAYGGNCAEWQKQSSIDPDKSIDVPERQRRGLFHRILSLFGLFRRITMIASRTTDRRSNFGYGGRTSNAYMLQYVHRSDIPKLYNNDA</sequence>
<dbReference type="AlphaFoldDB" id="A0ABD3RYE2"/>
<dbReference type="GO" id="GO:0004843">
    <property type="term" value="F:cysteine-type deubiquitinase activity"/>
    <property type="evidence" value="ECO:0007669"/>
    <property type="project" value="UniProtKB-UniRule"/>
</dbReference>
<dbReference type="InterPro" id="IPR018200">
    <property type="entry name" value="USP_CS"/>
</dbReference>
<accession>A0ABD3RYE2</accession>
<dbReference type="InterPro" id="IPR028889">
    <property type="entry name" value="USP"/>
</dbReference>
<feature type="domain" description="USP" evidence="3">
    <location>
        <begin position="294"/>
        <end position="687"/>
    </location>
</feature>
<evidence type="ECO:0000313" key="5">
    <source>
        <dbReference type="Proteomes" id="UP001530377"/>
    </source>
</evidence>
<dbReference type="GO" id="GO:0006508">
    <property type="term" value="P:proteolysis"/>
    <property type="evidence" value="ECO:0007669"/>
    <property type="project" value="UniProtKB-KW"/>
</dbReference>
<dbReference type="InterPro" id="IPR038765">
    <property type="entry name" value="Papain-like_cys_pep_sf"/>
</dbReference>
<comment type="catalytic activity">
    <reaction evidence="1">
        <text>Thiol-dependent hydrolysis of ester, thioester, amide, peptide and isopeptide bonds formed by the C-terminal Gly of ubiquitin (a 76-residue protein attached to proteins as an intracellular targeting signal).</text>
        <dbReference type="EC" id="3.4.19.12"/>
    </reaction>
</comment>
<feature type="region of interest" description="Disordered" evidence="2">
    <location>
        <begin position="191"/>
        <end position="211"/>
    </location>
</feature>
<proteinExistence type="inferred from homology"/>
<dbReference type="EMBL" id="JALLPB020000113">
    <property type="protein sequence ID" value="KAL3817221.1"/>
    <property type="molecule type" value="Genomic_DNA"/>
</dbReference>
<protein>
    <recommendedName>
        <fullName evidence="1">Ubiquitin carboxyl-terminal hydrolase</fullName>
        <ecNumber evidence="1">3.4.19.12</ecNumber>
    </recommendedName>
</protein>
<name>A0ABD3RYE2_9STRA</name>
<evidence type="ECO:0000259" key="3">
    <source>
        <dbReference type="PROSITE" id="PS50235"/>
    </source>
</evidence>
<keyword evidence="5" id="KW-1185">Reference proteome</keyword>
<comment type="similarity">
    <text evidence="1">Belongs to the peptidase C19 family.</text>
</comment>
<comment type="caution">
    <text evidence="4">The sequence shown here is derived from an EMBL/GenBank/DDBJ whole genome shotgun (WGS) entry which is preliminary data.</text>
</comment>
<feature type="region of interest" description="Disordered" evidence="2">
    <location>
        <begin position="1"/>
        <end position="50"/>
    </location>
</feature>
<dbReference type="PROSITE" id="PS00973">
    <property type="entry name" value="USP_2"/>
    <property type="match status" value="1"/>
</dbReference>
<dbReference type="PROSITE" id="PS00972">
    <property type="entry name" value="USP_1"/>
    <property type="match status" value="1"/>
</dbReference>
<dbReference type="Gene3D" id="3.90.70.10">
    <property type="entry name" value="Cysteine proteinases"/>
    <property type="match status" value="1"/>
</dbReference>
<organism evidence="4 5">
    <name type="scientific">Cyclostephanos tholiformis</name>
    <dbReference type="NCBI Taxonomy" id="382380"/>
    <lineage>
        <taxon>Eukaryota</taxon>
        <taxon>Sar</taxon>
        <taxon>Stramenopiles</taxon>
        <taxon>Ochrophyta</taxon>
        <taxon>Bacillariophyta</taxon>
        <taxon>Coscinodiscophyceae</taxon>
        <taxon>Thalassiosirophycidae</taxon>
        <taxon>Stephanodiscales</taxon>
        <taxon>Stephanodiscaceae</taxon>
        <taxon>Cyclostephanos</taxon>
    </lineage>
</organism>
<keyword evidence="1" id="KW-0788">Thiol protease</keyword>
<evidence type="ECO:0000313" key="4">
    <source>
        <dbReference type="EMBL" id="KAL3817221.1"/>
    </source>
</evidence>
<dbReference type="Pfam" id="PF00443">
    <property type="entry name" value="UCH"/>
    <property type="match status" value="1"/>
</dbReference>